<dbReference type="EMBL" id="CP042966">
    <property type="protein sequence ID" value="QEH06616.1"/>
    <property type="molecule type" value="Genomic_DNA"/>
</dbReference>
<sequence>MKLFLMSLFLVSVLSGISGYIALYTPKFSRPSNVYSYPQEYLKLFVQIEDATKNNRSREAIDLCNEAITTAPDQKVVAKSYFLRSKAYKQMNDIDNAKKDLLYAKEIDFETFSTKAAYSFSKSLRELVLYESELFSNRKKDYREDIKPSLFYVIGLIGFSALIVFLRALPPRIKQRTRI</sequence>
<keyword evidence="1" id="KW-1133">Transmembrane helix</keyword>
<reference evidence="2" key="1">
    <citation type="submission" date="2019-08" db="EMBL/GenBank/DDBJ databases">
        <title>Organohalide respiration in Sulfurospirillum species is regulated by a two-component system as unraveled by comparative genomics, and transcriptomics, and regulator binding studies.</title>
        <authorList>
            <person name="Goris T."/>
            <person name="Esken J."/>
            <person name="Gadkari J."/>
            <person name="Bischler T."/>
            <person name="Foerstner K."/>
            <person name="Sharma C.M."/>
            <person name="Diekert G."/>
            <person name="Schubert T."/>
        </authorList>
    </citation>
    <scope>NUCLEOTIDE SEQUENCE [LARGE SCALE GENOMIC DNA]</scope>
    <source>
        <strain evidence="2">N</strain>
    </source>
</reference>
<proteinExistence type="predicted"/>
<gene>
    <name evidence="2" type="ORF">SMN_1851</name>
</gene>
<evidence type="ECO:0000256" key="1">
    <source>
        <dbReference type="SAM" id="Phobius"/>
    </source>
</evidence>
<organism evidence="2 3">
    <name type="scientific">Sulfurospirillum multivorans</name>
    <name type="common">Dehalospirillum multivorans</name>
    <dbReference type="NCBI Taxonomy" id="66821"/>
    <lineage>
        <taxon>Bacteria</taxon>
        <taxon>Pseudomonadati</taxon>
        <taxon>Campylobacterota</taxon>
        <taxon>Epsilonproteobacteria</taxon>
        <taxon>Campylobacterales</taxon>
        <taxon>Sulfurospirillaceae</taxon>
        <taxon>Sulfurospirillum</taxon>
    </lineage>
</organism>
<dbReference type="Proteomes" id="UP000323483">
    <property type="component" value="Chromosome"/>
</dbReference>
<dbReference type="RefSeq" id="WP_025345001.1">
    <property type="nucleotide sequence ID" value="NZ_CP042966.1"/>
</dbReference>
<keyword evidence="3" id="KW-1185">Reference proteome</keyword>
<dbReference type="InterPro" id="IPR011990">
    <property type="entry name" value="TPR-like_helical_dom_sf"/>
</dbReference>
<protein>
    <submittedName>
        <fullName evidence="2">Regulatory protein</fullName>
    </submittedName>
</protein>
<evidence type="ECO:0000313" key="2">
    <source>
        <dbReference type="EMBL" id="QEH06616.1"/>
    </source>
</evidence>
<keyword evidence="1" id="KW-0812">Transmembrane</keyword>
<dbReference type="Gene3D" id="1.25.40.10">
    <property type="entry name" value="Tetratricopeptide repeat domain"/>
    <property type="match status" value="1"/>
</dbReference>
<accession>A0ABX5Z214</accession>
<name>A0ABX5Z214_SULMU</name>
<keyword evidence="1" id="KW-0472">Membrane</keyword>
<evidence type="ECO:0000313" key="3">
    <source>
        <dbReference type="Proteomes" id="UP000323483"/>
    </source>
</evidence>
<dbReference type="SUPFAM" id="SSF48452">
    <property type="entry name" value="TPR-like"/>
    <property type="match status" value="1"/>
</dbReference>
<feature type="transmembrane region" description="Helical" evidence="1">
    <location>
        <begin position="150"/>
        <end position="169"/>
    </location>
</feature>